<evidence type="ECO:0000256" key="2">
    <source>
        <dbReference type="ARBA" id="ARBA00006464"/>
    </source>
</evidence>
<evidence type="ECO:0000256" key="3">
    <source>
        <dbReference type="ARBA" id="ARBA00022679"/>
    </source>
</evidence>
<dbReference type="InterPro" id="IPR017475">
    <property type="entry name" value="EPS_sugar_tfrase"/>
</dbReference>
<comment type="caution">
    <text evidence="9">The sequence shown here is derived from an EMBL/GenBank/DDBJ whole genome shotgun (WGS) entry which is preliminary data.</text>
</comment>
<feature type="transmembrane region" description="Helical" evidence="7">
    <location>
        <begin position="259"/>
        <end position="284"/>
    </location>
</feature>
<dbReference type="Proteomes" id="UP000292262">
    <property type="component" value="Unassembled WGS sequence"/>
</dbReference>
<protein>
    <submittedName>
        <fullName evidence="9">Putative colanic acid biosynthesis UDP-glucose lipid carrier transferase</fullName>
    </submittedName>
</protein>
<feature type="transmembrane region" description="Helical" evidence="7">
    <location>
        <begin position="77"/>
        <end position="94"/>
    </location>
</feature>
<dbReference type="Pfam" id="PF13727">
    <property type="entry name" value="CoA_binding_3"/>
    <property type="match status" value="1"/>
</dbReference>
<keyword evidence="5 7" id="KW-1133">Transmembrane helix</keyword>
<dbReference type="NCBIfam" id="TIGR03025">
    <property type="entry name" value="EPS_sugtrans"/>
    <property type="match status" value="1"/>
</dbReference>
<evidence type="ECO:0000256" key="1">
    <source>
        <dbReference type="ARBA" id="ARBA00004141"/>
    </source>
</evidence>
<organism evidence="9 10">
    <name type="scientific">Aquimarina brevivitae</name>
    <dbReference type="NCBI Taxonomy" id="323412"/>
    <lineage>
        <taxon>Bacteria</taxon>
        <taxon>Pseudomonadati</taxon>
        <taxon>Bacteroidota</taxon>
        <taxon>Flavobacteriia</taxon>
        <taxon>Flavobacteriales</taxon>
        <taxon>Flavobacteriaceae</taxon>
        <taxon>Aquimarina</taxon>
    </lineage>
</organism>
<dbReference type="RefSeq" id="WP_130285124.1">
    <property type="nucleotide sequence ID" value="NZ_SGXE01000001.1"/>
</dbReference>
<evidence type="ECO:0000256" key="5">
    <source>
        <dbReference type="ARBA" id="ARBA00022989"/>
    </source>
</evidence>
<comment type="subcellular location">
    <subcellularLocation>
        <location evidence="1">Membrane</location>
        <topology evidence="1">Multi-pass membrane protein</topology>
    </subcellularLocation>
</comment>
<evidence type="ECO:0000313" key="9">
    <source>
        <dbReference type="EMBL" id="RZS99275.1"/>
    </source>
</evidence>
<dbReference type="GO" id="GO:0016780">
    <property type="term" value="F:phosphotransferase activity, for other substituted phosphate groups"/>
    <property type="evidence" value="ECO:0007669"/>
    <property type="project" value="TreeGrafter"/>
</dbReference>
<keyword evidence="6 7" id="KW-0472">Membrane</keyword>
<evidence type="ECO:0000256" key="4">
    <source>
        <dbReference type="ARBA" id="ARBA00022692"/>
    </source>
</evidence>
<dbReference type="PANTHER" id="PTHR30576:SF0">
    <property type="entry name" value="UNDECAPRENYL-PHOSPHATE N-ACETYLGALACTOSAMINYL 1-PHOSPHATE TRANSFERASE-RELATED"/>
    <property type="match status" value="1"/>
</dbReference>
<dbReference type="GO" id="GO:0016020">
    <property type="term" value="C:membrane"/>
    <property type="evidence" value="ECO:0007669"/>
    <property type="project" value="UniProtKB-SubCell"/>
</dbReference>
<evidence type="ECO:0000313" key="10">
    <source>
        <dbReference type="Proteomes" id="UP000292262"/>
    </source>
</evidence>
<evidence type="ECO:0000256" key="7">
    <source>
        <dbReference type="SAM" id="Phobius"/>
    </source>
</evidence>
<feature type="transmembrane region" description="Helical" evidence="7">
    <location>
        <begin position="100"/>
        <end position="123"/>
    </location>
</feature>
<evidence type="ECO:0000259" key="8">
    <source>
        <dbReference type="Pfam" id="PF02397"/>
    </source>
</evidence>
<feature type="transmembrane region" description="Helical" evidence="7">
    <location>
        <begin position="12"/>
        <end position="32"/>
    </location>
</feature>
<accession>A0A4Q7PFZ5</accession>
<gene>
    <name evidence="9" type="ORF">EV197_0484</name>
</gene>
<reference evidence="9 10" key="1">
    <citation type="submission" date="2019-02" db="EMBL/GenBank/DDBJ databases">
        <title>Genomic Encyclopedia of Type Strains, Phase IV (KMG-IV): sequencing the most valuable type-strain genomes for metagenomic binning, comparative biology and taxonomic classification.</title>
        <authorList>
            <person name="Goeker M."/>
        </authorList>
    </citation>
    <scope>NUCLEOTIDE SEQUENCE [LARGE SCALE GENOMIC DNA]</scope>
    <source>
        <strain evidence="9 10">DSM 17196</strain>
    </source>
</reference>
<dbReference type="PANTHER" id="PTHR30576">
    <property type="entry name" value="COLANIC BIOSYNTHESIS UDP-GLUCOSE LIPID CARRIER TRANSFERASE"/>
    <property type="match status" value="1"/>
</dbReference>
<keyword evidence="4 7" id="KW-0812">Transmembrane</keyword>
<dbReference type="Pfam" id="PF02397">
    <property type="entry name" value="Bac_transf"/>
    <property type="match status" value="1"/>
</dbReference>
<feature type="domain" description="Bacterial sugar transferase" evidence="8">
    <location>
        <begin position="257"/>
        <end position="443"/>
    </location>
</feature>
<name>A0A4Q7PFZ5_9FLAO</name>
<dbReference type="AlphaFoldDB" id="A0A4Q7PFZ5"/>
<proteinExistence type="inferred from homology"/>
<feature type="transmembrane region" description="Helical" evidence="7">
    <location>
        <begin position="38"/>
        <end position="56"/>
    </location>
</feature>
<dbReference type="OrthoDB" id="9808602at2"/>
<dbReference type="EMBL" id="SGXE01000001">
    <property type="protein sequence ID" value="RZS99275.1"/>
    <property type="molecule type" value="Genomic_DNA"/>
</dbReference>
<comment type="similarity">
    <text evidence="2">Belongs to the bacterial sugar transferase family.</text>
</comment>
<keyword evidence="10" id="KW-1185">Reference proteome</keyword>
<keyword evidence="3 9" id="KW-0808">Transferase</keyword>
<sequence>MLIKRGRYSFLIRPLLVISDLSILLILARIFFQPILGYSFFIFIGLAWLISAYITDFYEVYRFTKIVRLFSLLTKQAFYFSALLFAYFGVLRITEFALDTIVLFLTVLISIIGAVKIIIYYALKQYRYKLGGNNRRIVVVGSHASTKQLMQFFNKRKDLGYRVIKEFNKSKLDTLEELFVFMNAREVDEIYCSIEDLNDDEVNQVMKFCNKKRCGLKFIPNEKRIYSKRLHTDFYEYLPVLSIPEVSLNKSINRMVKRIFDIIFSILVIVLVLSWLIPVLYILVKMESSGPFLYKHRRNGINYKEFTCYKIRSLRYHSSEHEDQVQKNDKRVTKIGRFLRKTSIDELPQFFNVLLGDMSVVGPRPHMPRYTEEYAKRIDKYNFIFRHAVKPGLTGLAQIKGYRGEIINKEDIINRVKYDIFYIENWSLLLDLKIIFETFINLIRGQEKAY</sequence>
<evidence type="ECO:0000256" key="6">
    <source>
        <dbReference type="ARBA" id="ARBA00023136"/>
    </source>
</evidence>
<dbReference type="InterPro" id="IPR003362">
    <property type="entry name" value="Bact_transf"/>
</dbReference>